<dbReference type="GeneID" id="92874957"/>
<evidence type="ECO:0000313" key="2">
    <source>
        <dbReference type="Proteomes" id="UP000000328"/>
    </source>
</evidence>
<proteinExistence type="predicted"/>
<accession>A0A0H3DFY1</accession>
<dbReference type="eggNOG" id="ENOG50342BT">
    <property type="taxonomic scope" value="Bacteria"/>
</dbReference>
<dbReference type="OrthoDB" id="4045431at2"/>
<dbReference type="RefSeq" id="WP_013229078.1">
    <property type="nucleotide sequence ID" value="NC_014318.1"/>
</dbReference>
<dbReference type="KEGG" id="amd:AMED_7318"/>
<evidence type="ECO:0000313" key="1">
    <source>
        <dbReference type="EMBL" id="ADJ49033.1"/>
    </source>
</evidence>
<dbReference type="EMBL" id="CP002000">
    <property type="protein sequence ID" value="ADJ49033.1"/>
    <property type="molecule type" value="Genomic_DNA"/>
</dbReference>
<reference evidence="1 2" key="1">
    <citation type="journal article" date="2010" name="Cell Res.">
        <title>Complete genome sequence of the rifamycin SV-producing Amycolatopsis mediterranei U32 revealed its genetic characteristics in phylogeny and metabolism.</title>
        <authorList>
            <person name="Zhao W."/>
            <person name="Zhong Y."/>
            <person name="Yuan H."/>
            <person name="Wang J."/>
            <person name="Zheng H."/>
            <person name="Wang Y."/>
            <person name="Cen X."/>
            <person name="Xu F."/>
            <person name="Bai J."/>
            <person name="Han X."/>
            <person name="Lu G."/>
            <person name="Zhu Y."/>
            <person name="Shao Z."/>
            <person name="Yan H."/>
            <person name="Li C."/>
            <person name="Peng N."/>
            <person name="Zhang Z."/>
            <person name="Zhang Y."/>
            <person name="Lin W."/>
            <person name="Fan Y."/>
            <person name="Qin Z."/>
            <person name="Hu Y."/>
            <person name="Zhu B."/>
            <person name="Wang S."/>
            <person name="Ding X."/>
            <person name="Zhao G.P."/>
        </authorList>
    </citation>
    <scope>NUCLEOTIDE SEQUENCE [LARGE SCALE GENOMIC DNA]</scope>
    <source>
        <strain evidence="2">U-32</strain>
    </source>
</reference>
<gene>
    <name evidence="1" type="ordered locus">AMED_7318</name>
</gene>
<sequence length="311" mass="34528">MIEFVEIGEPVPADHSRAFVQVAQGSRIMWHMVRSCGDPEAGSNLRTVDEFYPFEKVSVRAKHYIEAAYEHLLMWADHVAPFKFHDEQVVNFSLRPTFTLARAALESAAQAVWLLSAEGPVECVRRHLCLIRWDIAEHRKSAADAAHKERCRQRDADLLARVASRYTEDELAPPNGYLDVLKHACLPVDLALNAADIERLWRAASGAAHGKYWPNLELQRTVVGVEFEPGHFRALTLPDSAAMVEVIEAANAMSQYAALKYLVFAGADPAALMGPASRWLLEHTTLSEDADPEVLARLAADRPEGWGDPAG</sequence>
<protein>
    <submittedName>
        <fullName evidence="1">Uncharacterized protein</fullName>
    </submittedName>
</protein>
<dbReference type="AlphaFoldDB" id="A0A0H3DFY1"/>
<organism evidence="1 2">
    <name type="scientific">Amycolatopsis mediterranei (strain U-32)</name>
    <dbReference type="NCBI Taxonomy" id="749927"/>
    <lineage>
        <taxon>Bacteria</taxon>
        <taxon>Bacillati</taxon>
        <taxon>Actinomycetota</taxon>
        <taxon>Actinomycetes</taxon>
        <taxon>Pseudonocardiales</taxon>
        <taxon>Pseudonocardiaceae</taxon>
        <taxon>Amycolatopsis</taxon>
    </lineage>
</organism>
<dbReference type="Proteomes" id="UP000000328">
    <property type="component" value="Chromosome"/>
</dbReference>
<dbReference type="HOGENOM" id="CLU_893214_0_0_11"/>
<name>A0A0H3DFY1_AMYMU</name>